<dbReference type="RefSeq" id="XP_005110124.1">
    <property type="nucleotide sequence ID" value="XM_005110067.3"/>
</dbReference>
<feature type="domain" description="PIH1 N-terminal" evidence="4">
    <location>
        <begin position="43"/>
        <end position="170"/>
    </location>
</feature>
<dbReference type="PANTHER" id="PTHR22997:SF6">
    <property type="entry name" value="PIH1 DOMAIN-CONTAINING PROTEIN 2"/>
    <property type="match status" value="1"/>
</dbReference>
<dbReference type="InterPro" id="IPR012981">
    <property type="entry name" value="PIH1_N"/>
</dbReference>
<evidence type="ECO:0000313" key="7">
    <source>
        <dbReference type="RefSeq" id="XP_005110123.1"/>
    </source>
</evidence>
<evidence type="ECO:0000256" key="2">
    <source>
        <dbReference type="ARBA" id="ARBA00040541"/>
    </source>
</evidence>
<evidence type="ECO:0000256" key="3">
    <source>
        <dbReference type="SAM" id="MobiDB-lite"/>
    </source>
</evidence>
<evidence type="ECO:0000313" key="6">
    <source>
        <dbReference type="Proteomes" id="UP000694888"/>
    </source>
</evidence>
<evidence type="ECO:0000256" key="1">
    <source>
        <dbReference type="ARBA" id="ARBA00008511"/>
    </source>
</evidence>
<feature type="domain" description="PIH1D1/2/3 CS-like" evidence="5">
    <location>
        <begin position="285"/>
        <end position="350"/>
    </location>
</feature>
<gene>
    <name evidence="7 8" type="primary">LOC101860053</name>
</gene>
<evidence type="ECO:0000259" key="4">
    <source>
        <dbReference type="Pfam" id="PF08190"/>
    </source>
</evidence>
<dbReference type="Pfam" id="PF08190">
    <property type="entry name" value="PIH1"/>
    <property type="match status" value="1"/>
</dbReference>
<comment type="similarity">
    <text evidence="1">Belongs to the PIH1 family.</text>
</comment>
<dbReference type="PANTHER" id="PTHR22997">
    <property type="entry name" value="PIH1 DOMAIN-CONTAINING PROTEIN 1"/>
    <property type="match status" value="1"/>
</dbReference>
<name>A0ABM0K6V2_APLCA</name>
<protein>
    <recommendedName>
        <fullName evidence="2">PIH1 domain-containing protein 2</fullName>
    </recommendedName>
</protein>
<dbReference type="InterPro" id="IPR041442">
    <property type="entry name" value="PIH1D1/2/3_CS-like"/>
</dbReference>
<dbReference type="Pfam" id="PF18201">
    <property type="entry name" value="PIH1_CS"/>
    <property type="match status" value="1"/>
</dbReference>
<evidence type="ECO:0000313" key="8">
    <source>
        <dbReference type="RefSeq" id="XP_005110124.1"/>
    </source>
</evidence>
<dbReference type="CDD" id="cd00298">
    <property type="entry name" value="ACD_sHsps_p23-like"/>
    <property type="match status" value="1"/>
</dbReference>
<keyword evidence="6" id="KW-1185">Reference proteome</keyword>
<accession>A0ABM0K6V2</accession>
<feature type="compositionally biased region" description="Polar residues" evidence="3">
    <location>
        <begin position="222"/>
        <end position="244"/>
    </location>
</feature>
<dbReference type="Proteomes" id="UP000694888">
    <property type="component" value="Unplaced"/>
</dbReference>
<reference evidence="7 8" key="1">
    <citation type="submission" date="2025-05" db="UniProtKB">
        <authorList>
            <consortium name="RefSeq"/>
        </authorList>
    </citation>
    <scope>IDENTIFICATION</scope>
</reference>
<dbReference type="InterPro" id="IPR050734">
    <property type="entry name" value="PIH1/Kintoun_subfamily"/>
</dbReference>
<proteinExistence type="inferred from homology"/>
<evidence type="ECO:0000259" key="5">
    <source>
        <dbReference type="Pfam" id="PF18201"/>
    </source>
</evidence>
<dbReference type="GeneID" id="101860053"/>
<sequence length="351" mass="39114">MEGASTEGMSAQAQQIWGMLDDMAQNNPAAYRNFIQKQLKDGKEYMAPPEPHMCVHVLLLTKPSAPLFINFCAWKRIPEPKSSQDPVPVTGTTLSQEKDKKGSFSLASVAFHPRVLEEYGRNAKNPADGDTLIQLALDYIEAEQKVKVARTYTILPEDTPYKGDLEFVQLSLSKRLRKQDDQFDHDMSELEKTFGPMAEGEKDTLMAKLSNLTVSENKKHNGNVNSNREANGFPSIQITNTPKQPSKKGLIEEIGGSSYSAENGKKYPTPKYNLEPCELDTGRCLELRVELPGVMSVAECELDISEDDVQLIVPDQYELKVKLPSCIDDDAAQAKFRKKTSVLTVIMPVKT</sequence>
<dbReference type="RefSeq" id="XP_005110123.1">
    <property type="nucleotide sequence ID" value="XM_005110066.3"/>
</dbReference>
<organism evidence="6 8">
    <name type="scientific">Aplysia californica</name>
    <name type="common">California sea hare</name>
    <dbReference type="NCBI Taxonomy" id="6500"/>
    <lineage>
        <taxon>Eukaryota</taxon>
        <taxon>Metazoa</taxon>
        <taxon>Spiralia</taxon>
        <taxon>Lophotrochozoa</taxon>
        <taxon>Mollusca</taxon>
        <taxon>Gastropoda</taxon>
        <taxon>Heterobranchia</taxon>
        <taxon>Euthyneura</taxon>
        <taxon>Tectipleura</taxon>
        <taxon>Aplysiida</taxon>
        <taxon>Aplysioidea</taxon>
        <taxon>Aplysiidae</taxon>
        <taxon>Aplysia</taxon>
    </lineage>
</organism>
<feature type="region of interest" description="Disordered" evidence="3">
    <location>
        <begin position="217"/>
        <end position="247"/>
    </location>
</feature>